<keyword evidence="1" id="KW-0067">ATP-binding</keyword>
<proteinExistence type="predicted"/>
<evidence type="ECO:0000313" key="2">
    <source>
        <dbReference type="Proteomes" id="UP000306319"/>
    </source>
</evidence>
<accession>A0AC61RB26</accession>
<keyword evidence="2" id="KW-1185">Reference proteome</keyword>
<keyword evidence="1" id="KW-0547">Nucleotide-binding</keyword>
<gene>
    <name evidence="1" type="ORF">E5331_19515</name>
</gene>
<dbReference type="Proteomes" id="UP000306319">
    <property type="component" value="Unassembled WGS sequence"/>
</dbReference>
<reference evidence="1" key="1">
    <citation type="submission" date="2019-04" db="EMBL/GenBank/DDBJ databases">
        <title>Microbes associate with the intestines of laboratory mice.</title>
        <authorList>
            <person name="Navarre W."/>
            <person name="Wong E."/>
            <person name="Huang K."/>
            <person name="Tropini C."/>
            <person name="Ng K."/>
            <person name="Yu B."/>
        </authorList>
    </citation>
    <scope>NUCLEOTIDE SEQUENCE</scope>
    <source>
        <strain evidence="1">NM04_E33</strain>
    </source>
</reference>
<dbReference type="EMBL" id="SRYB01000052">
    <property type="protein sequence ID" value="TGY75733.1"/>
    <property type="molecule type" value="Genomic_DNA"/>
</dbReference>
<comment type="caution">
    <text evidence="1">The sequence shown here is derived from an EMBL/GenBank/DDBJ whole genome shotgun (WGS) entry which is preliminary data.</text>
</comment>
<organism evidence="1 2">
    <name type="scientific">Lepagella muris</name>
    <dbReference type="NCBI Taxonomy" id="3032870"/>
    <lineage>
        <taxon>Bacteria</taxon>
        <taxon>Pseudomonadati</taxon>
        <taxon>Bacteroidota</taxon>
        <taxon>Bacteroidia</taxon>
        <taxon>Bacteroidales</taxon>
        <taxon>Muribaculaceae</taxon>
        <taxon>Lepagella</taxon>
    </lineage>
</organism>
<evidence type="ECO:0000313" key="1">
    <source>
        <dbReference type="EMBL" id="TGY75733.1"/>
    </source>
</evidence>
<protein>
    <submittedName>
        <fullName evidence="1">ATP-binding protein</fullName>
    </submittedName>
</protein>
<sequence length="1374" mass="158788">MWLYKTLTKIKLMRSTDIIQGNTYNFDIVKESSGKKYYKVRTDDNMEFSIRKFKFQINQPLPDYIRCYVKSTYPITLRQDMASIISRFYTEGKEYNFTIKSVKFDYDQYFELEDSNGLCFKLYNAPSTLSQGNNVKCRILHINGVNISLKYVGKLSVALSLDFYDLPSWLNILGINPHYYNTFLNILKRIPQFHHSLSLHDIGDPSWILEILKSSTTMITDWLISCKDNLKSLSKISKLIQLEKEIALYILEGSDYLRNCNQDQRTLLQIRLSNHIELFEQHLEAAAKILNQNDESFIDNVFLHLKDAGYLYNPARQFKILMTILKLRPELINTRMGELFEALHNWDISNWKNEPFRTALVEQLQIFITENSTKINQLPANDTSDGNKIIVRIIIAIAVQRLLAIEADNIESNLNRSMLYRYISYLVPDNINILLNKSIEALLGLEIPNEFGWAETDCPTLLFLKSSHPSPNLEERKVVSKIYYSSKAELHLKSGSIQIIANKADEESTVIPNELFDWLSTKISLTEPIPSKNLRKSKDLKVFKQLWEDISWSIFGENQSDTREYTPKEKTEPYDGEEVKVIIDNVIFLNSGPERQRLQFHCTICDDIYKGDGWMICDTQNMIGWLSAKDRPGNYDGSLNFAHNRDGQPLMFTATVSKKNDVLSFSMKNQIDNFLLETATPDKDLIGIITHFDRINNVWLCLTELGSTFKIERDSSNDHLSEGKLVRVRYVEQDHSNTLTQFFIGELSPCQEDIPPVIRKSLCLYNLMQSFGEDPNSIESDAYEVREMEEVMTRDELLELIYIYQRRAYTETEYLKAFNLLGFASILCKLAEEPTLLEELTMHMELLLLLHDFGKNQKISYSDLEKINPKICTVPMLERLFSRLKIVADLDTNKNSTWLWEVSKNPRNETEGKLASMVLAYNMLPQELEKTRHDIIKNITTLLNVNSLNRTSKYYGDESQTVEFKSSMIYSSRSGVHPDTNVQMHEILHIICGFMNARGGTLYIGVNDQGYECGLQDDLQYRLRRGQKATLDAMVVELQNNLDRKIPAHAKDHCEISIDPEAKKGVIQVNIRPTEYPVELDGIIYVRASSTTKPRLNEERTEFIKNRSHNYRILMNIVEQSIDSDNQDIESDNGNLSTDNSDEDIISTLEQPSTNNIDAKEIPDRTAKPLLSKCRQNILHYYEDNFVTPSYYLYFSDNCSFSRSEDDLYYDGDPRCSAAIVVKHQECDGVLIICYKDNHTSIIPMKTISELTTNEKQYLRADSSIHSINIGQQNDYLLSIIKQYHGHREIFYRIDKISEIPMSSNFSNTGELLCENDHEIILQEIISTDKINFFDPDAINREKRFYGLSIPNLNGTLSDEERIELLLKPLIPSD</sequence>
<name>A0AC61RB26_9BACT</name>